<organism evidence="4 5">
    <name type="scientific">Corynebacterium anserum</name>
    <dbReference type="NCBI Taxonomy" id="2684406"/>
    <lineage>
        <taxon>Bacteria</taxon>
        <taxon>Bacillati</taxon>
        <taxon>Actinomycetota</taxon>
        <taxon>Actinomycetes</taxon>
        <taxon>Mycobacteriales</taxon>
        <taxon>Corynebacteriaceae</taxon>
        <taxon>Corynebacterium</taxon>
    </lineage>
</organism>
<evidence type="ECO:0000259" key="3">
    <source>
        <dbReference type="SMART" id="SM01007"/>
    </source>
</evidence>
<dbReference type="InterPro" id="IPR050197">
    <property type="entry name" value="Aldolase_class_II_sugar_metab"/>
</dbReference>
<keyword evidence="1" id="KW-0479">Metal-binding</keyword>
<dbReference type="Proteomes" id="UP000515275">
    <property type="component" value="Chromosome"/>
</dbReference>
<sequence length="359" mass="39193">MKDPRFSQRSAVVDLSRDLLHEGLVVRTWGNVSHRTSGHEFVITPSGRSYDTMIESDLAVISAAGEASGPFKPSSEYPMHKLCYEHRPGANCVVHTHQRYASALSQLGQPLELTRHEAQAIGQSHIQISPYGLPSTKKLHFGVKETLRHNPGDNVVLLEAHGVFLCGDTAEHALQLARDVESAATRIYKEVTGSTLVDPDVPQDRIVRSERDNPHAPICFFNAAGEEATASVPAEVRARHEAIYSQRKKACAIRVCWDSEVEALKSQISGGTPLRPYLDDFAQIVGTKAHASARANVVFRDGEALCIGSDPADATAVESVLMKNARAARVAQVAGRSPIANWECHLMNAIYRATYSKQA</sequence>
<dbReference type="RefSeq" id="WP_186277091.1">
    <property type="nucleotide sequence ID" value="NZ_CP046883.1"/>
</dbReference>
<feature type="domain" description="Class II aldolase/adducin N-terminal" evidence="3">
    <location>
        <begin position="10"/>
        <end position="188"/>
    </location>
</feature>
<dbReference type="GO" id="GO:0019323">
    <property type="term" value="P:pentose catabolic process"/>
    <property type="evidence" value="ECO:0007669"/>
    <property type="project" value="TreeGrafter"/>
</dbReference>
<reference evidence="4 5" key="1">
    <citation type="submission" date="2019-12" db="EMBL/GenBank/DDBJ databases">
        <title>Corynebacterium sp. nov., isolated from feces of the Anser Albifrons in China.</title>
        <authorList>
            <person name="Liu Q."/>
        </authorList>
    </citation>
    <scope>NUCLEOTIDE SEQUENCE [LARGE SCALE GENOMIC DNA]</scope>
    <source>
        <strain evidence="4 5">23H37-10</strain>
    </source>
</reference>
<dbReference type="InterPro" id="IPR001303">
    <property type="entry name" value="Aldolase_II/adducin_N"/>
</dbReference>
<dbReference type="EMBL" id="CP046883">
    <property type="protein sequence ID" value="QNH95727.1"/>
    <property type="molecule type" value="Genomic_DNA"/>
</dbReference>
<dbReference type="PANTHER" id="PTHR22789">
    <property type="entry name" value="FUCULOSE PHOSPHATE ALDOLASE"/>
    <property type="match status" value="1"/>
</dbReference>
<dbReference type="KEGG" id="cans:GP473_02690"/>
<keyword evidence="2" id="KW-0456">Lyase</keyword>
<dbReference type="SMART" id="SM01007">
    <property type="entry name" value="Aldolase_II"/>
    <property type="match status" value="1"/>
</dbReference>
<proteinExistence type="predicted"/>
<dbReference type="SUPFAM" id="SSF53639">
    <property type="entry name" value="AraD/HMP-PK domain-like"/>
    <property type="match status" value="1"/>
</dbReference>
<keyword evidence="5" id="KW-1185">Reference proteome</keyword>
<evidence type="ECO:0000256" key="2">
    <source>
        <dbReference type="ARBA" id="ARBA00023239"/>
    </source>
</evidence>
<name>A0A7G7YMK7_9CORY</name>
<gene>
    <name evidence="4" type="ORF">GP473_02690</name>
</gene>
<dbReference type="AlphaFoldDB" id="A0A7G7YMK7"/>
<dbReference type="GO" id="GO:0046872">
    <property type="term" value="F:metal ion binding"/>
    <property type="evidence" value="ECO:0007669"/>
    <property type="project" value="UniProtKB-KW"/>
</dbReference>
<dbReference type="GO" id="GO:0005829">
    <property type="term" value="C:cytosol"/>
    <property type="evidence" value="ECO:0007669"/>
    <property type="project" value="TreeGrafter"/>
</dbReference>
<evidence type="ECO:0000313" key="5">
    <source>
        <dbReference type="Proteomes" id="UP000515275"/>
    </source>
</evidence>
<dbReference type="InterPro" id="IPR036409">
    <property type="entry name" value="Aldolase_II/adducin_N_sf"/>
</dbReference>
<accession>A0A7G7YMK7</accession>
<dbReference type="Gene3D" id="3.40.225.10">
    <property type="entry name" value="Class II aldolase/adducin N-terminal domain"/>
    <property type="match status" value="1"/>
</dbReference>
<evidence type="ECO:0000313" key="4">
    <source>
        <dbReference type="EMBL" id="QNH95727.1"/>
    </source>
</evidence>
<dbReference type="PANTHER" id="PTHR22789:SF0">
    <property type="entry name" value="3-OXO-TETRONATE 4-PHOSPHATE DECARBOXYLASE-RELATED"/>
    <property type="match status" value="1"/>
</dbReference>
<protein>
    <recommendedName>
        <fullName evidence="3">Class II aldolase/adducin N-terminal domain-containing protein</fullName>
    </recommendedName>
</protein>
<dbReference type="Pfam" id="PF00596">
    <property type="entry name" value="Aldolase_II"/>
    <property type="match status" value="1"/>
</dbReference>
<evidence type="ECO:0000256" key="1">
    <source>
        <dbReference type="ARBA" id="ARBA00022723"/>
    </source>
</evidence>
<dbReference type="GO" id="GO:0016832">
    <property type="term" value="F:aldehyde-lyase activity"/>
    <property type="evidence" value="ECO:0007669"/>
    <property type="project" value="TreeGrafter"/>
</dbReference>